<feature type="domain" description="C2H2-type" evidence="9">
    <location>
        <begin position="183"/>
        <end position="211"/>
    </location>
</feature>
<dbReference type="FunFam" id="3.30.160.60:FF:000100">
    <property type="entry name" value="Zinc finger 45-like"/>
    <property type="match status" value="1"/>
</dbReference>
<proteinExistence type="predicted"/>
<dbReference type="Proteomes" id="UP000594262">
    <property type="component" value="Unplaced"/>
</dbReference>
<dbReference type="Gene3D" id="3.30.160.60">
    <property type="entry name" value="Classic Zinc Finger"/>
    <property type="match status" value="2"/>
</dbReference>
<comment type="subcellular location">
    <subcellularLocation>
        <location evidence="1">Nucleus</location>
    </subcellularLocation>
</comment>
<dbReference type="GO" id="GO:0005634">
    <property type="term" value="C:nucleus"/>
    <property type="evidence" value="ECO:0007669"/>
    <property type="project" value="UniProtKB-SubCell"/>
</dbReference>
<evidence type="ECO:0000256" key="3">
    <source>
        <dbReference type="ARBA" id="ARBA00022737"/>
    </source>
</evidence>
<feature type="domain" description="C2H2-type" evidence="9">
    <location>
        <begin position="153"/>
        <end position="182"/>
    </location>
</feature>
<evidence type="ECO:0000256" key="5">
    <source>
        <dbReference type="ARBA" id="ARBA00022833"/>
    </source>
</evidence>
<evidence type="ECO:0000256" key="4">
    <source>
        <dbReference type="ARBA" id="ARBA00022771"/>
    </source>
</evidence>
<dbReference type="GO" id="GO:0006357">
    <property type="term" value="P:regulation of transcription by RNA polymerase II"/>
    <property type="evidence" value="ECO:0007669"/>
    <property type="project" value="TreeGrafter"/>
</dbReference>
<name>A0A7M5UY05_9CNID</name>
<evidence type="ECO:0000256" key="2">
    <source>
        <dbReference type="ARBA" id="ARBA00022723"/>
    </source>
</evidence>
<keyword evidence="3" id="KW-0677">Repeat</keyword>
<evidence type="ECO:0000259" key="9">
    <source>
        <dbReference type="PROSITE" id="PS50157"/>
    </source>
</evidence>
<evidence type="ECO:0000256" key="7">
    <source>
        <dbReference type="ARBA" id="ARBA00023242"/>
    </source>
</evidence>
<dbReference type="InterPro" id="IPR036236">
    <property type="entry name" value="Znf_C2H2_sf"/>
</dbReference>
<dbReference type="AlphaFoldDB" id="A0A7M5UY05"/>
<dbReference type="OrthoDB" id="8922241at2759"/>
<protein>
    <recommendedName>
        <fullName evidence="9">C2H2-type domain-containing protein</fullName>
    </recommendedName>
</protein>
<dbReference type="PROSITE" id="PS50157">
    <property type="entry name" value="ZINC_FINGER_C2H2_2"/>
    <property type="match status" value="2"/>
</dbReference>
<evidence type="ECO:0000313" key="11">
    <source>
        <dbReference type="Proteomes" id="UP000594262"/>
    </source>
</evidence>
<keyword evidence="6" id="KW-0238">DNA-binding</keyword>
<evidence type="ECO:0000256" key="1">
    <source>
        <dbReference type="ARBA" id="ARBA00004123"/>
    </source>
</evidence>
<dbReference type="GO" id="GO:0008270">
    <property type="term" value="F:zinc ion binding"/>
    <property type="evidence" value="ECO:0007669"/>
    <property type="project" value="UniProtKB-KW"/>
</dbReference>
<dbReference type="PANTHER" id="PTHR24404">
    <property type="entry name" value="ZINC FINGER PROTEIN"/>
    <property type="match status" value="1"/>
</dbReference>
<keyword evidence="7" id="KW-0539">Nucleus</keyword>
<accession>A0A7M5UY05</accession>
<evidence type="ECO:0000256" key="8">
    <source>
        <dbReference type="PROSITE-ProRule" id="PRU00042"/>
    </source>
</evidence>
<dbReference type="GO" id="GO:0003700">
    <property type="term" value="F:DNA-binding transcription factor activity"/>
    <property type="evidence" value="ECO:0007669"/>
    <property type="project" value="TreeGrafter"/>
</dbReference>
<dbReference type="SUPFAM" id="SSF57667">
    <property type="entry name" value="beta-beta-alpha zinc fingers"/>
    <property type="match status" value="1"/>
</dbReference>
<sequence>VGYEENRLFAGKDITPGIKIESKEENLELTLQQENLNELDLMKVEFDYGFLRNENLEPSKTEDPRKNKTLNELDSMKVEFDYGFLRNKENFLLDSKSLDTKIEYKMYQNPEIKPCVVLITKCKIPQTVTTKSKFKEGKICKGIFKIRKGIKKFKCEKCDSSFGSNSHLKRHLKSVVHTTVKAFDCSECEKTFKSKDALQRHIKISHRSIKQDSKELKCLKILATNASLSWR</sequence>
<evidence type="ECO:0000313" key="10">
    <source>
        <dbReference type="EnsemblMetazoa" id="CLYHEMP006219.2"/>
    </source>
</evidence>
<keyword evidence="4 8" id="KW-0863">Zinc-finger</keyword>
<dbReference type="EnsemblMetazoa" id="CLYHEMT006219.2">
    <property type="protein sequence ID" value="CLYHEMP006219.2"/>
    <property type="gene ID" value="CLYHEMG006219"/>
</dbReference>
<keyword evidence="5" id="KW-0862">Zinc</keyword>
<dbReference type="InterPro" id="IPR050589">
    <property type="entry name" value="Ikaros_C2H2-ZF"/>
</dbReference>
<dbReference type="SMART" id="SM00355">
    <property type="entry name" value="ZnF_C2H2"/>
    <property type="match status" value="2"/>
</dbReference>
<keyword evidence="2" id="KW-0479">Metal-binding</keyword>
<evidence type="ECO:0000256" key="6">
    <source>
        <dbReference type="ARBA" id="ARBA00023125"/>
    </source>
</evidence>
<organism evidence="10 11">
    <name type="scientific">Clytia hemisphaerica</name>
    <dbReference type="NCBI Taxonomy" id="252671"/>
    <lineage>
        <taxon>Eukaryota</taxon>
        <taxon>Metazoa</taxon>
        <taxon>Cnidaria</taxon>
        <taxon>Hydrozoa</taxon>
        <taxon>Hydroidolina</taxon>
        <taxon>Leptothecata</taxon>
        <taxon>Obeliida</taxon>
        <taxon>Clytiidae</taxon>
        <taxon>Clytia</taxon>
    </lineage>
</organism>
<dbReference type="PANTHER" id="PTHR24404:SF106">
    <property type="entry name" value="C2H2-TYPE DOMAIN-CONTAINING PROTEIN"/>
    <property type="match status" value="1"/>
</dbReference>
<dbReference type="GO" id="GO:0000978">
    <property type="term" value="F:RNA polymerase II cis-regulatory region sequence-specific DNA binding"/>
    <property type="evidence" value="ECO:0007669"/>
    <property type="project" value="TreeGrafter"/>
</dbReference>
<dbReference type="Pfam" id="PF00096">
    <property type="entry name" value="zf-C2H2"/>
    <property type="match status" value="2"/>
</dbReference>
<dbReference type="InterPro" id="IPR013087">
    <property type="entry name" value="Znf_C2H2_type"/>
</dbReference>
<keyword evidence="11" id="KW-1185">Reference proteome</keyword>
<dbReference type="PROSITE" id="PS00028">
    <property type="entry name" value="ZINC_FINGER_C2H2_1"/>
    <property type="match status" value="2"/>
</dbReference>
<reference evidence="10" key="1">
    <citation type="submission" date="2021-01" db="UniProtKB">
        <authorList>
            <consortium name="EnsemblMetazoa"/>
        </authorList>
    </citation>
    <scope>IDENTIFICATION</scope>
</reference>